<dbReference type="InterPro" id="IPR013785">
    <property type="entry name" value="Aldolase_TIM"/>
</dbReference>
<keyword evidence="3" id="KW-0028">Amino-acid biosynthesis</keyword>
<proteinExistence type="inferred from homology"/>
<keyword evidence="13" id="KW-1185">Reference proteome</keyword>
<dbReference type="InterPro" id="IPR054691">
    <property type="entry name" value="LeuA/HCS_post-cat"/>
</dbReference>
<dbReference type="InterPro" id="IPR036230">
    <property type="entry name" value="LeuA_allosteric_dom_sf"/>
</dbReference>
<evidence type="ECO:0000313" key="14">
    <source>
        <dbReference type="Proteomes" id="UP000183868"/>
    </source>
</evidence>
<gene>
    <name evidence="11" type="ORF">Cabys_3197</name>
    <name evidence="12" type="ORF">Calab_0391</name>
</gene>
<dbReference type="PROSITE" id="PS00815">
    <property type="entry name" value="AIPM_HOMOCIT_SYNTH_1"/>
    <property type="match status" value="1"/>
</dbReference>
<dbReference type="Gene3D" id="3.30.160.270">
    <property type="match status" value="1"/>
</dbReference>
<dbReference type="SUPFAM" id="SSF110921">
    <property type="entry name" value="2-isopropylmalate synthase LeuA, allosteric (dimerisation) domain"/>
    <property type="match status" value="1"/>
</dbReference>
<dbReference type="STRING" id="880073.Cabys_3197"/>
<evidence type="ECO:0000256" key="3">
    <source>
        <dbReference type="ARBA" id="ARBA00022605"/>
    </source>
</evidence>
<dbReference type="Gene3D" id="1.10.238.260">
    <property type="match status" value="1"/>
</dbReference>
<accession>H1XQE9</accession>
<keyword evidence="4" id="KW-0412">Isoleucine biosynthesis</keyword>
<dbReference type="EMBL" id="CP018099">
    <property type="protein sequence ID" value="APF19945.1"/>
    <property type="molecule type" value="Genomic_DNA"/>
</dbReference>
<dbReference type="PROSITE" id="PS50991">
    <property type="entry name" value="PYR_CT"/>
    <property type="match status" value="1"/>
</dbReference>
<dbReference type="GO" id="GO:0043714">
    <property type="term" value="F:(R)-citramalate synthase activity"/>
    <property type="evidence" value="ECO:0007669"/>
    <property type="project" value="UniProtKB-UniRule"/>
</dbReference>
<dbReference type="EC" id="2.3.3.21" evidence="8"/>
<dbReference type="PANTHER" id="PTHR43538">
    <property type="entry name" value="ALPHA-IPM SYNTHASE/HOMOCITRATE SYNTHASE"/>
    <property type="match status" value="1"/>
</dbReference>
<evidence type="ECO:0000256" key="4">
    <source>
        <dbReference type="ARBA" id="ARBA00022624"/>
    </source>
</evidence>
<dbReference type="InterPro" id="IPR002034">
    <property type="entry name" value="AIPM/Hcit_synth_CS"/>
</dbReference>
<dbReference type="PANTHER" id="PTHR43538:SF1">
    <property type="entry name" value="(R)-CITRAMALATE SYNTHASE"/>
    <property type="match status" value="1"/>
</dbReference>
<dbReference type="KEGG" id="caby:Cabys_3197"/>
<evidence type="ECO:0000256" key="1">
    <source>
        <dbReference type="ARBA" id="ARBA00004743"/>
    </source>
</evidence>
<dbReference type="Proteomes" id="UP000183868">
    <property type="component" value="Chromosome"/>
</dbReference>
<dbReference type="Proteomes" id="UP000004671">
    <property type="component" value="Chromosome"/>
</dbReference>
<evidence type="ECO:0000313" key="12">
    <source>
        <dbReference type="EMBL" id="EHO40036.1"/>
    </source>
</evidence>
<evidence type="ECO:0000256" key="2">
    <source>
        <dbReference type="ARBA" id="ARBA00006154"/>
    </source>
</evidence>
<dbReference type="Pfam" id="PF22617">
    <property type="entry name" value="HCS_D2"/>
    <property type="match status" value="1"/>
</dbReference>
<comment type="catalytic activity">
    <reaction evidence="7">
        <text>pyruvate + acetyl-CoA + H2O = (3R)-citramalate + CoA + H(+)</text>
        <dbReference type="Rhea" id="RHEA:19045"/>
        <dbReference type="ChEBI" id="CHEBI:15361"/>
        <dbReference type="ChEBI" id="CHEBI:15377"/>
        <dbReference type="ChEBI" id="CHEBI:15378"/>
        <dbReference type="ChEBI" id="CHEBI:30934"/>
        <dbReference type="ChEBI" id="CHEBI:57287"/>
        <dbReference type="ChEBI" id="CHEBI:57288"/>
        <dbReference type="EC" id="2.3.3.21"/>
    </reaction>
</comment>
<dbReference type="SUPFAM" id="SSF51569">
    <property type="entry name" value="Aldolase"/>
    <property type="match status" value="1"/>
</dbReference>
<dbReference type="SMART" id="SM00917">
    <property type="entry name" value="LeuA_dimer"/>
    <property type="match status" value="1"/>
</dbReference>
<dbReference type="Pfam" id="PF00682">
    <property type="entry name" value="HMGL-like"/>
    <property type="match status" value="1"/>
</dbReference>
<dbReference type="Pfam" id="PF08502">
    <property type="entry name" value="LeuA_dimer"/>
    <property type="match status" value="1"/>
</dbReference>
<organism evidence="12 13">
    <name type="scientific">Caldithrix abyssi DSM 13497</name>
    <dbReference type="NCBI Taxonomy" id="880073"/>
    <lineage>
        <taxon>Bacteria</taxon>
        <taxon>Pseudomonadati</taxon>
        <taxon>Calditrichota</taxon>
        <taxon>Calditrichia</taxon>
        <taxon>Calditrichales</taxon>
        <taxon>Calditrichaceae</taxon>
        <taxon>Caldithrix</taxon>
    </lineage>
</organism>
<protein>
    <recommendedName>
        <fullName evidence="8">Citramalate synthase</fullName>
        <ecNumber evidence="8">2.3.3.21</ecNumber>
    </recommendedName>
</protein>
<dbReference type="EMBL" id="CM001402">
    <property type="protein sequence ID" value="EHO40036.1"/>
    <property type="molecule type" value="Genomic_DNA"/>
</dbReference>
<evidence type="ECO:0000256" key="5">
    <source>
        <dbReference type="ARBA" id="ARBA00022679"/>
    </source>
</evidence>
<dbReference type="GO" id="GO:0009097">
    <property type="term" value="P:isoleucine biosynthetic process"/>
    <property type="evidence" value="ECO:0007669"/>
    <property type="project" value="UniProtKB-UniRule"/>
</dbReference>
<comment type="pathway">
    <text evidence="1">Amino-acid biosynthesis; L-isoleucine biosynthesis; 2-oxobutanoate from pyruvate: step 1/3.</text>
</comment>
<dbReference type="InterPro" id="IPR000891">
    <property type="entry name" value="PYR_CT"/>
</dbReference>
<dbReference type="GO" id="GO:0003852">
    <property type="term" value="F:2-isopropylmalate synthase activity"/>
    <property type="evidence" value="ECO:0007669"/>
    <property type="project" value="InterPro"/>
</dbReference>
<dbReference type="RefSeq" id="WP_006926951.1">
    <property type="nucleotide sequence ID" value="NZ_CM001402.1"/>
</dbReference>
<evidence type="ECO:0000256" key="6">
    <source>
        <dbReference type="ARBA" id="ARBA00023304"/>
    </source>
</evidence>
<evidence type="ECO:0000256" key="9">
    <source>
        <dbReference type="RuleBase" id="RU003523"/>
    </source>
</evidence>
<dbReference type="eggNOG" id="COG0119">
    <property type="taxonomic scope" value="Bacteria"/>
</dbReference>
<dbReference type="UniPathway" id="UPA00047">
    <property type="reaction ID" value="UER00066"/>
</dbReference>
<evidence type="ECO:0000256" key="7">
    <source>
        <dbReference type="ARBA" id="ARBA00048263"/>
    </source>
</evidence>
<dbReference type="GO" id="GO:0009098">
    <property type="term" value="P:L-leucine biosynthetic process"/>
    <property type="evidence" value="ECO:0007669"/>
    <property type="project" value="InterPro"/>
</dbReference>
<dbReference type="CDD" id="cd07941">
    <property type="entry name" value="DRE_TIM_LeuA3"/>
    <property type="match status" value="1"/>
</dbReference>
<dbReference type="OrthoDB" id="9803573at2"/>
<dbReference type="NCBIfam" id="TIGR00977">
    <property type="entry name" value="citramal_synth"/>
    <property type="match status" value="1"/>
</dbReference>
<keyword evidence="6" id="KW-0100">Branched-chain amino acid biosynthesis</keyword>
<feature type="domain" description="Pyruvate carboxyltransferase" evidence="10">
    <location>
        <begin position="7"/>
        <end position="272"/>
    </location>
</feature>
<dbReference type="Gene3D" id="3.20.20.70">
    <property type="entry name" value="Aldolase class I"/>
    <property type="match status" value="1"/>
</dbReference>
<evidence type="ECO:0000259" key="10">
    <source>
        <dbReference type="PROSITE" id="PS50991"/>
    </source>
</evidence>
<name>H1XQE9_CALAY</name>
<dbReference type="InterPro" id="IPR013709">
    <property type="entry name" value="2-isopropylmalate_synth_dimer"/>
</dbReference>
<dbReference type="InterPro" id="IPR005675">
    <property type="entry name" value="Citramal_synthase"/>
</dbReference>
<evidence type="ECO:0000313" key="11">
    <source>
        <dbReference type="EMBL" id="APF19945.1"/>
    </source>
</evidence>
<keyword evidence="5 9" id="KW-0808">Transferase</keyword>
<evidence type="ECO:0000256" key="8">
    <source>
        <dbReference type="NCBIfam" id="TIGR00977"/>
    </source>
</evidence>
<reference evidence="12 13" key="1">
    <citation type="submission" date="2011-09" db="EMBL/GenBank/DDBJ databases">
        <title>The permanent draft genome of Caldithrix abyssi DSM 13497.</title>
        <authorList>
            <consortium name="US DOE Joint Genome Institute (JGI-PGF)"/>
            <person name="Lucas S."/>
            <person name="Han J."/>
            <person name="Lapidus A."/>
            <person name="Bruce D."/>
            <person name="Goodwin L."/>
            <person name="Pitluck S."/>
            <person name="Peters L."/>
            <person name="Kyrpides N."/>
            <person name="Mavromatis K."/>
            <person name="Ivanova N."/>
            <person name="Mikhailova N."/>
            <person name="Chertkov O."/>
            <person name="Detter J.C."/>
            <person name="Tapia R."/>
            <person name="Han C."/>
            <person name="Land M."/>
            <person name="Hauser L."/>
            <person name="Markowitz V."/>
            <person name="Cheng J.-F."/>
            <person name="Hugenholtz P."/>
            <person name="Woyke T."/>
            <person name="Wu D."/>
            <person name="Spring S."/>
            <person name="Brambilla E."/>
            <person name="Klenk H.-P."/>
            <person name="Eisen J.A."/>
        </authorList>
    </citation>
    <scope>NUCLEOTIDE SEQUENCE [LARGE SCALE GENOMIC DNA]</scope>
    <source>
        <strain evidence="12 13">DSM 13497</strain>
    </source>
</reference>
<dbReference type="PaxDb" id="880073-Calab_0391"/>
<dbReference type="HOGENOM" id="CLU_022158_7_0_0"/>
<comment type="similarity">
    <text evidence="2 9">Belongs to the alpha-IPM synthase/homocitrate synthase family.</text>
</comment>
<dbReference type="AlphaFoldDB" id="H1XQE9"/>
<sequence>MKQSTVIELFDTTLRDGAQAEGVNLSIHDKLQITERLDDFGIDIIEGGWPGSNPKDEAYFKEVRSLNLKHAKICAFGSTARFPDKVREDRNLNMLLGAETEWISIFGKTWRFHSSVTLGLTDEENEALIYRSIQFLKEQGRRVVFDAEHFFDGYKDDAAFALRMLRAAEQAGADVLALCDTNGGSLPSEISAIFKKVKQEFKTPLGIHAHNDGELAVANSLAAIEAGAVQVQGTINGIGERCGNANLCSVIPNLLLKMGLQTRGRVQLKGLTNLSHFVYEMANLAPNNRSAFVGKSAFTHKGGIHVSSVLKDSRMYEHIDPAQVGNRRHVLVSDLSGQSNIRYKAQELGIDIANDRQFSKKLVQYIKNLEYQGFQFDGAEASFELLLRSELNTYSPFFEIIYAKINVMLDKEETDYSEAVLKVKVEEEIEHTASDGNGPVNALDNALRKAIVRFYPEIAGTQLVDYKVRVLGEKDGTGARVRVLVETSDGQNSWATVGVSHNIIKASLQALTDSINYKIFQTRRERQMAGQSESIS</sequence>
<dbReference type="InParanoid" id="H1XQE9"/>
<reference evidence="11 14" key="2">
    <citation type="submission" date="2016-11" db="EMBL/GenBank/DDBJ databases">
        <title>Genomic analysis of Caldithrix abyssi and proposal of a novel bacterial phylum Caldithrichaeota.</title>
        <authorList>
            <person name="Kublanov I."/>
            <person name="Sigalova O."/>
            <person name="Gavrilov S."/>
            <person name="Lebedinsky A."/>
            <person name="Ivanova N."/>
            <person name="Daum C."/>
            <person name="Reddy T."/>
            <person name="Klenk H.P."/>
            <person name="Goker M."/>
            <person name="Reva O."/>
            <person name="Miroshnichenko M."/>
            <person name="Kyprides N."/>
            <person name="Woyke T."/>
            <person name="Gelfand M."/>
        </authorList>
    </citation>
    <scope>NUCLEOTIDE SEQUENCE [LARGE SCALE GENOMIC DNA]</scope>
    <source>
        <strain evidence="11 14">LF13</strain>
    </source>
</reference>
<evidence type="ECO:0000313" key="13">
    <source>
        <dbReference type="Proteomes" id="UP000004671"/>
    </source>
</evidence>